<dbReference type="Pfam" id="PF00171">
    <property type="entry name" value="Aldedh"/>
    <property type="match status" value="1"/>
</dbReference>
<evidence type="ECO:0000259" key="2">
    <source>
        <dbReference type="Pfam" id="PF00171"/>
    </source>
</evidence>
<dbReference type="GO" id="GO:0009450">
    <property type="term" value="P:gamma-aminobutyric acid catabolic process"/>
    <property type="evidence" value="ECO:0007669"/>
    <property type="project" value="TreeGrafter"/>
</dbReference>
<dbReference type="InterPro" id="IPR016163">
    <property type="entry name" value="Ald_DH_C"/>
</dbReference>
<reference evidence="3 4" key="1">
    <citation type="submission" date="2019-07" db="EMBL/GenBank/DDBJ databases">
        <title>complete genome sequencing of Ornithinimicrobium sp. H23M54.</title>
        <authorList>
            <person name="Bae J.-W."/>
            <person name="Lee S.-Y."/>
        </authorList>
    </citation>
    <scope>NUCLEOTIDE SEQUENCE [LARGE SCALE GENOMIC DNA]</scope>
    <source>
        <strain evidence="3 4">H23M54</strain>
    </source>
</reference>
<dbReference type="InterPro" id="IPR015590">
    <property type="entry name" value="Aldehyde_DH_dom"/>
</dbReference>
<dbReference type="InterPro" id="IPR050740">
    <property type="entry name" value="Aldehyde_DH_Superfamily"/>
</dbReference>
<name>A0A516G7H5_9MICO</name>
<dbReference type="CDD" id="cd07099">
    <property type="entry name" value="ALDH_DDALDH"/>
    <property type="match status" value="1"/>
</dbReference>
<dbReference type="SUPFAM" id="SSF53720">
    <property type="entry name" value="ALDH-like"/>
    <property type="match status" value="1"/>
</dbReference>
<evidence type="ECO:0000313" key="4">
    <source>
        <dbReference type="Proteomes" id="UP000315395"/>
    </source>
</evidence>
<dbReference type="PANTHER" id="PTHR43353">
    <property type="entry name" value="SUCCINATE-SEMIALDEHYDE DEHYDROGENASE, MITOCHONDRIAL"/>
    <property type="match status" value="1"/>
</dbReference>
<dbReference type="InterPro" id="IPR016162">
    <property type="entry name" value="Ald_DH_N"/>
</dbReference>
<proteinExistence type="predicted"/>
<organism evidence="3 4">
    <name type="scientific">Ornithinimicrobium ciconiae</name>
    <dbReference type="NCBI Taxonomy" id="2594265"/>
    <lineage>
        <taxon>Bacteria</taxon>
        <taxon>Bacillati</taxon>
        <taxon>Actinomycetota</taxon>
        <taxon>Actinomycetes</taxon>
        <taxon>Micrococcales</taxon>
        <taxon>Ornithinimicrobiaceae</taxon>
        <taxon>Ornithinimicrobium</taxon>
    </lineage>
</organism>
<protein>
    <submittedName>
        <fullName evidence="3">Aldehyde dehydrogenase family protein</fullName>
    </submittedName>
</protein>
<keyword evidence="4" id="KW-1185">Reference proteome</keyword>
<dbReference type="PANTHER" id="PTHR43353:SF6">
    <property type="entry name" value="CYTOPLASMIC ALDEHYDE DEHYDROGENASE (EUROFUNG)"/>
    <property type="match status" value="1"/>
</dbReference>
<dbReference type="InterPro" id="IPR016161">
    <property type="entry name" value="Ald_DH/histidinol_DH"/>
</dbReference>
<dbReference type="GO" id="GO:0004777">
    <property type="term" value="F:succinate-semialdehyde dehydrogenase (NAD+) activity"/>
    <property type="evidence" value="ECO:0007669"/>
    <property type="project" value="TreeGrafter"/>
</dbReference>
<sequence length="499" mass="52008">MSTEYADAPAPAPVAEDSGLVGEAVALARETQSWWAAIGFAGRRHLLDRWCRDLADNIDELAALVRAETGKPHGDAALEIGLAIEHLAWASKHAPSVLGRRRVGSTLLAFHVAATVEYLPYGVIGVIGPWNYPVFTPMGSIGYALAGGNAVVFKPSELTPRTGQWLVDSFERAVGRPVLLAVQGGPEVGDALCRSGVDKLGFTGSTGTAKKVMATCAKTLTPVLIEGGGKDALIVDEDGDVEAAAAAAVWGGMSNAGQTCIGVERVLAHTAVYDQVVAAIVREASTVRAGTDDEADLGPITLPKQVGIIQEQVIDATSGGARALVGDGQFPAGATGVGPDSELSDPARLIQPVVLVDTPSGALIQTQETFGPVITVDRVSDMDEAVAAVNSVSYGLGSAVFSRRNGPELARRIRSGMTSVNNVIGFAGLPELPFGGVGGSGFGRIHGADGLREFCYAKSVATQRFTPPVGVTNFERRARVDGIFRTAVTLLHGTRPWQR</sequence>
<evidence type="ECO:0000256" key="1">
    <source>
        <dbReference type="ARBA" id="ARBA00023002"/>
    </source>
</evidence>
<keyword evidence="1" id="KW-0560">Oxidoreductase</keyword>
<accession>A0A516G7H5</accession>
<dbReference type="KEGG" id="orz:FNH13_03315"/>
<dbReference type="Proteomes" id="UP000315395">
    <property type="component" value="Chromosome"/>
</dbReference>
<feature type="domain" description="Aldehyde dehydrogenase" evidence="2">
    <location>
        <begin position="21"/>
        <end position="460"/>
    </location>
</feature>
<dbReference type="EMBL" id="CP041616">
    <property type="protein sequence ID" value="QDO87484.1"/>
    <property type="molecule type" value="Genomic_DNA"/>
</dbReference>
<dbReference type="RefSeq" id="WP_143782142.1">
    <property type="nucleotide sequence ID" value="NZ_CP041616.1"/>
</dbReference>
<dbReference type="AlphaFoldDB" id="A0A516G7H5"/>
<dbReference type="Gene3D" id="3.40.309.10">
    <property type="entry name" value="Aldehyde Dehydrogenase, Chain A, domain 2"/>
    <property type="match status" value="1"/>
</dbReference>
<evidence type="ECO:0000313" key="3">
    <source>
        <dbReference type="EMBL" id="QDO87484.1"/>
    </source>
</evidence>
<gene>
    <name evidence="3" type="ORF">FNH13_03315</name>
</gene>
<dbReference type="OrthoDB" id="6882680at2"/>
<dbReference type="Gene3D" id="3.40.605.10">
    <property type="entry name" value="Aldehyde Dehydrogenase, Chain A, domain 1"/>
    <property type="match status" value="1"/>
</dbReference>